<dbReference type="Pfam" id="PF13484">
    <property type="entry name" value="Fer4_16"/>
    <property type="match status" value="1"/>
</dbReference>
<dbReference type="GO" id="GO:0008616">
    <property type="term" value="P:tRNA queuosine(34) biosynthetic process"/>
    <property type="evidence" value="ECO:0007669"/>
    <property type="project" value="UniProtKB-KW"/>
</dbReference>
<evidence type="ECO:0000256" key="5">
    <source>
        <dbReference type="ARBA" id="ARBA00022785"/>
    </source>
</evidence>
<reference evidence="10 11" key="1">
    <citation type="submission" date="2016-10" db="EMBL/GenBank/DDBJ databases">
        <authorList>
            <person name="de Groot N.N."/>
        </authorList>
    </citation>
    <scope>NUCLEOTIDE SEQUENCE [LARGE SCALE GENOMIC DNA]</scope>
    <source>
        <strain evidence="10 11">DSM 797</strain>
    </source>
</reference>
<keyword evidence="5" id="KW-0671">Queuosine biosynthesis</keyword>
<dbReference type="AlphaFoldDB" id="A0A1G9R1W5"/>
<sequence length="301" mass="34669">MNKKELKEFCASLGLKCVGIAGVGPYDTLEKIIKHRLSNGHTTGMEEPILEKRINPKLTMENAKSIIVCAFPYYVEDDRDSNLSKYCRGKDYHIITKEFLQKICNYLEKSIKGFEYKIFVDNGPLVDRHLAQISGVGYFGINNNIITDEYGSYVFIGYIINNYEFYPDEPLPKTCINCGECVKYCPANALLGNYEMNPKRCISYLTQKKETLSDEEKESIRNNGKVFGCDVCQDVCPHNKNISKTEIEGFMKDLIYNLEYETISLMSNKEFKRTYGERAFSWRGKNLIKRNLEIVNDLEQS</sequence>
<dbReference type="NCBIfam" id="TIGR00276">
    <property type="entry name" value="tRNA epoxyqueuosine(34) reductase QueG"/>
    <property type="match status" value="1"/>
</dbReference>
<proteinExistence type="predicted"/>
<keyword evidence="11" id="KW-1185">Reference proteome</keyword>
<accession>A0A1G9R1W5</accession>
<keyword evidence="4" id="KW-0479">Metal-binding</keyword>
<evidence type="ECO:0000256" key="2">
    <source>
        <dbReference type="ARBA" id="ARBA00022490"/>
    </source>
</evidence>
<dbReference type="InterPro" id="IPR013542">
    <property type="entry name" value="QueG_DUF1730"/>
</dbReference>
<dbReference type="Gene3D" id="3.30.70.20">
    <property type="match status" value="1"/>
</dbReference>
<dbReference type="GO" id="GO:0052693">
    <property type="term" value="F:epoxyqueuosine reductase activity"/>
    <property type="evidence" value="ECO:0007669"/>
    <property type="project" value="TreeGrafter"/>
</dbReference>
<dbReference type="PROSITE" id="PS51379">
    <property type="entry name" value="4FE4S_FER_2"/>
    <property type="match status" value="1"/>
</dbReference>
<keyword evidence="2" id="KW-0963">Cytoplasm</keyword>
<evidence type="ECO:0000313" key="10">
    <source>
        <dbReference type="EMBL" id="SDM17131.1"/>
    </source>
</evidence>
<evidence type="ECO:0000256" key="3">
    <source>
        <dbReference type="ARBA" id="ARBA00022694"/>
    </source>
</evidence>
<dbReference type="Pfam" id="PF08331">
    <property type="entry name" value="QueG_DUF1730"/>
    <property type="match status" value="1"/>
</dbReference>
<evidence type="ECO:0000256" key="6">
    <source>
        <dbReference type="ARBA" id="ARBA00023002"/>
    </source>
</evidence>
<keyword evidence="1" id="KW-0004">4Fe-4S</keyword>
<dbReference type="STRING" id="1121325.SAMN04515677_10645"/>
<evidence type="ECO:0000256" key="7">
    <source>
        <dbReference type="ARBA" id="ARBA00023004"/>
    </source>
</evidence>
<dbReference type="PROSITE" id="PS00198">
    <property type="entry name" value="4FE4S_FER_1"/>
    <property type="match status" value="1"/>
</dbReference>
<organism evidence="10 11">
    <name type="scientific">Romboutsia lituseburensis DSM 797</name>
    <dbReference type="NCBI Taxonomy" id="1121325"/>
    <lineage>
        <taxon>Bacteria</taxon>
        <taxon>Bacillati</taxon>
        <taxon>Bacillota</taxon>
        <taxon>Clostridia</taxon>
        <taxon>Peptostreptococcales</taxon>
        <taxon>Peptostreptococcaceae</taxon>
        <taxon>Romboutsia</taxon>
    </lineage>
</organism>
<keyword evidence="7" id="KW-0408">Iron</keyword>
<dbReference type="PANTHER" id="PTHR30002">
    <property type="entry name" value="EPOXYQUEUOSINE REDUCTASE"/>
    <property type="match status" value="1"/>
</dbReference>
<dbReference type="RefSeq" id="WP_092726529.1">
    <property type="nucleotide sequence ID" value="NZ_FNGW01000006.1"/>
</dbReference>
<dbReference type="SUPFAM" id="SSF54862">
    <property type="entry name" value="4Fe-4S ferredoxins"/>
    <property type="match status" value="1"/>
</dbReference>
<dbReference type="InterPro" id="IPR017896">
    <property type="entry name" value="4Fe4S_Fe-S-bd"/>
</dbReference>
<evidence type="ECO:0000313" key="11">
    <source>
        <dbReference type="Proteomes" id="UP000199068"/>
    </source>
</evidence>
<dbReference type="GO" id="GO:0051539">
    <property type="term" value="F:4 iron, 4 sulfur cluster binding"/>
    <property type="evidence" value="ECO:0007669"/>
    <property type="project" value="UniProtKB-KW"/>
</dbReference>
<keyword evidence="8" id="KW-0411">Iron-sulfur</keyword>
<dbReference type="PANTHER" id="PTHR30002:SF4">
    <property type="entry name" value="EPOXYQUEUOSINE REDUCTASE"/>
    <property type="match status" value="1"/>
</dbReference>
<name>A0A1G9R1W5_9FIRM</name>
<dbReference type="Proteomes" id="UP000199068">
    <property type="component" value="Unassembled WGS sequence"/>
</dbReference>
<dbReference type="EMBL" id="FNGW01000006">
    <property type="protein sequence ID" value="SDM17131.1"/>
    <property type="molecule type" value="Genomic_DNA"/>
</dbReference>
<dbReference type="InterPro" id="IPR004453">
    <property type="entry name" value="QueG"/>
</dbReference>
<protein>
    <submittedName>
        <fullName evidence="10">Epoxyqueuosine reductase</fullName>
    </submittedName>
</protein>
<dbReference type="GO" id="GO:0046872">
    <property type="term" value="F:metal ion binding"/>
    <property type="evidence" value="ECO:0007669"/>
    <property type="project" value="UniProtKB-KW"/>
</dbReference>
<keyword evidence="6" id="KW-0560">Oxidoreductase</keyword>
<feature type="domain" description="4Fe-4S ferredoxin-type" evidence="9">
    <location>
        <begin position="166"/>
        <end position="195"/>
    </location>
</feature>
<gene>
    <name evidence="10" type="ORF">SAMN04515677_10645</name>
</gene>
<evidence type="ECO:0000256" key="8">
    <source>
        <dbReference type="ARBA" id="ARBA00023014"/>
    </source>
</evidence>
<evidence type="ECO:0000256" key="1">
    <source>
        <dbReference type="ARBA" id="ARBA00022485"/>
    </source>
</evidence>
<dbReference type="InterPro" id="IPR017900">
    <property type="entry name" value="4Fe4S_Fe_S_CS"/>
</dbReference>
<evidence type="ECO:0000256" key="4">
    <source>
        <dbReference type="ARBA" id="ARBA00022723"/>
    </source>
</evidence>
<evidence type="ECO:0000259" key="9">
    <source>
        <dbReference type="PROSITE" id="PS51379"/>
    </source>
</evidence>
<keyword evidence="3" id="KW-0819">tRNA processing</keyword>